<gene>
    <name evidence="2" type="ORF">CPJCM30710_01070</name>
</gene>
<comment type="caution">
    <text evidence="2">The sequence shown here is derived from an EMBL/GenBank/DDBJ whole genome shotgun (WGS) entry which is preliminary data.</text>
</comment>
<dbReference type="PANTHER" id="PTHR10587:SF125">
    <property type="entry name" value="POLYSACCHARIDE DEACETYLASE YHEN-RELATED"/>
    <property type="match status" value="1"/>
</dbReference>
<evidence type="ECO:0000313" key="2">
    <source>
        <dbReference type="EMBL" id="GIM27441.1"/>
    </source>
</evidence>
<dbReference type="PANTHER" id="PTHR10587">
    <property type="entry name" value="GLYCOSYL TRANSFERASE-RELATED"/>
    <property type="match status" value="1"/>
</dbReference>
<protein>
    <submittedName>
        <fullName evidence="2">Polysaccharide deacetylase</fullName>
    </submittedName>
</protein>
<dbReference type="GO" id="GO:0016810">
    <property type="term" value="F:hydrolase activity, acting on carbon-nitrogen (but not peptide) bonds"/>
    <property type="evidence" value="ECO:0007669"/>
    <property type="project" value="InterPro"/>
</dbReference>
<name>A0A919RW11_9CLOT</name>
<dbReference type="CDD" id="cd10944">
    <property type="entry name" value="CE4_SmPgdA_like"/>
    <property type="match status" value="1"/>
</dbReference>
<organism evidence="2 3">
    <name type="scientific">Clostridium polyendosporum</name>
    <dbReference type="NCBI Taxonomy" id="69208"/>
    <lineage>
        <taxon>Bacteria</taxon>
        <taxon>Bacillati</taxon>
        <taxon>Bacillota</taxon>
        <taxon>Clostridia</taxon>
        <taxon>Eubacteriales</taxon>
        <taxon>Clostridiaceae</taxon>
        <taxon>Clostridium</taxon>
    </lineage>
</organism>
<keyword evidence="3" id="KW-1185">Reference proteome</keyword>
<dbReference type="Proteomes" id="UP000679179">
    <property type="component" value="Unassembled WGS sequence"/>
</dbReference>
<sequence>MQVIKKTFLLILIFIFIIPQYKCFSLTEEARTEKIVYLTFDDGPSEIITREILDILKEYNVNATFFLIGKMIKGQEQDLRRMVDEGHSLGLHTYSHERNKIYRSNQSFIDEMILTQQIIYEVTGFKTNILRFPFGSNNGSYKLSASMVNNLHNSELKIYDWNVDSTDGLNPKIEPSMIAKRAQSIKNPAVILLHCGAVNKNTVKALPSIIEYYKKNDYKFKVITSETPEVYRIRRK</sequence>
<dbReference type="InterPro" id="IPR050248">
    <property type="entry name" value="Polysacc_deacetylase_ArnD"/>
</dbReference>
<dbReference type="PROSITE" id="PS51677">
    <property type="entry name" value="NODB"/>
    <property type="match status" value="1"/>
</dbReference>
<feature type="domain" description="NodB homology" evidence="1">
    <location>
        <begin position="34"/>
        <end position="221"/>
    </location>
</feature>
<proteinExistence type="predicted"/>
<evidence type="ECO:0000259" key="1">
    <source>
        <dbReference type="PROSITE" id="PS51677"/>
    </source>
</evidence>
<dbReference type="EMBL" id="BOPZ01000001">
    <property type="protein sequence ID" value="GIM27441.1"/>
    <property type="molecule type" value="Genomic_DNA"/>
</dbReference>
<dbReference type="AlphaFoldDB" id="A0A919RW11"/>
<accession>A0A919RW11</accession>
<dbReference type="SUPFAM" id="SSF88713">
    <property type="entry name" value="Glycoside hydrolase/deacetylase"/>
    <property type="match status" value="1"/>
</dbReference>
<dbReference type="Gene3D" id="3.20.20.370">
    <property type="entry name" value="Glycoside hydrolase/deacetylase"/>
    <property type="match status" value="1"/>
</dbReference>
<dbReference type="GO" id="GO:0005975">
    <property type="term" value="P:carbohydrate metabolic process"/>
    <property type="evidence" value="ECO:0007669"/>
    <property type="project" value="InterPro"/>
</dbReference>
<dbReference type="InterPro" id="IPR002509">
    <property type="entry name" value="NODB_dom"/>
</dbReference>
<evidence type="ECO:0000313" key="3">
    <source>
        <dbReference type="Proteomes" id="UP000679179"/>
    </source>
</evidence>
<dbReference type="RefSeq" id="WP_246503419.1">
    <property type="nucleotide sequence ID" value="NZ_BOPZ01000001.1"/>
</dbReference>
<dbReference type="InterPro" id="IPR011330">
    <property type="entry name" value="Glyco_hydro/deAcase_b/a-brl"/>
</dbReference>
<dbReference type="Pfam" id="PF01522">
    <property type="entry name" value="Polysacc_deac_1"/>
    <property type="match status" value="1"/>
</dbReference>
<reference evidence="2" key="1">
    <citation type="submission" date="2021-03" db="EMBL/GenBank/DDBJ databases">
        <title>Taxonomic study of Clostridium polyendosporum from meadow-gley soil under rice.</title>
        <authorList>
            <person name="Kobayashi H."/>
            <person name="Tanizawa Y."/>
            <person name="Yagura M."/>
        </authorList>
    </citation>
    <scope>NUCLEOTIDE SEQUENCE</scope>
    <source>
        <strain evidence="2">JCM 30710</strain>
    </source>
</reference>